<organism evidence="2 3">
    <name type="scientific">Pseudomonas amygdali pv. photiniae</name>
    <dbReference type="NCBI Taxonomy" id="251724"/>
    <lineage>
        <taxon>Bacteria</taxon>
        <taxon>Pseudomonadati</taxon>
        <taxon>Pseudomonadota</taxon>
        <taxon>Gammaproteobacteria</taxon>
        <taxon>Pseudomonadales</taxon>
        <taxon>Pseudomonadaceae</taxon>
        <taxon>Pseudomonas</taxon>
        <taxon>Pseudomonas amygdali</taxon>
    </lineage>
</organism>
<comment type="caution">
    <text evidence="2">The sequence shown here is derived from an EMBL/GenBank/DDBJ whole genome shotgun (WGS) entry which is preliminary data.</text>
</comment>
<dbReference type="EMBL" id="RBSP01000610">
    <property type="protein sequence ID" value="RMS45444.1"/>
    <property type="molecule type" value="Genomic_DNA"/>
</dbReference>
<name>A0A658K7Z7_PSEA0</name>
<proteinExistence type="predicted"/>
<evidence type="ECO:0000259" key="1">
    <source>
        <dbReference type="Pfam" id="PF00668"/>
    </source>
</evidence>
<sequence length="112" mass="12955">MKWRVSDMDKSAAERIAQRFVGLLVEQRRQILNKMHETGQSFKLLPIAVTRHDVARIPLSYAQQRMLFLWQMEPGNAAYNVPMAVRLNGPLDRQALSTALDNLVQRHETLRT</sequence>
<dbReference type="AlphaFoldDB" id="A0A658K7Z7"/>
<dbReference type="SUPFAM" id="SSF52777">
    <property type="entry name" value="CoA-dependent acyltransferases"/>
    <property type="match status" value="1"/>
</dbReference>
<reference evidence="2 3" key="1">
    <citation type="submission" date="2018-08" db="EMBL/GenBank/DDBJ databases">
        <title>Recombination of ecologically and evolutionarily significant loci maintains genetic cohesion in the Pseudomonas syringae species complex.</title>
        <authorList>
            <person name="Dillon M."/>
            <person name="Thakur S."/>
            <person name="Almeida R.N.D."/>
            <person name="Weir B.S."/>
            <person name="Guttman D.S."/>
        </authorList>
    </citation>
    <scope>NUCLEOTIDE SEQUENCE [LARGE SCALE GENOMIC DNA]</scope>
    <source>
        <strain evidence="2 3">ICMP 7847</strain>
    </source>
</reference>
<evidence type="ECO:0000313" key="3">
    <source>
        <dbReference type="Proteomes" id="UP000270873"/>
    </source>
</evidence>
<feature type="domain" description="Condensation" evidence="1">
    <location>
        <begin position="57"/>
        <end position="112"/>
    </location>
</feature>
<feature type="non-terminal residue" evidence="2">
    <location>
        <position position="112"/>
    </location>
</feature>
<dbReference type="InterPro" id="IPR001242">
    <property type="entry name" value="Condensation_dom"/>
</dbReference>
<gene>
    <name evidence="2" type="ORF">ALP66_05562</name>
</gene>
<dbReference type="InterPro" id="IPR023213">
    <property type="entry name" value="CAT-like_dom_sf"/>
</dbReference>
<protein>
    <submittedName>
        <fullName evidence="2">Pyoverdine sidechain peptide synthetase IV, D-Asp-L-Ser component</fullName>
    </submittedName>
</protein>
<dbReference type="GO" id="GO:0003824">
    <property type="term" value="F:catalytic activity"/>
    <property type="evidence" value="ECO:0007669"/>
    <property type="project" value="InterPro"/>
</dbReference>
<accession>A0A658K7Z7</accession>
<evidence type="ECO:0000313" key="2">
    <source>
        <dbReference type="EMBL" id="RMS45444.1"/>
    </source>
</evidence>
<dbReference type="Pfam" id="PF00668">
    <property type="entry name" value="Condensation"/>
    <property type="match status" value="1"/>
</dbReference>
<dbReference type="Proteomes" id="UP000270873">
    <property type="component" value="Unassembled WGS sequence"/>
</dbReference>
<dbReference type="Gene3D" id="3.30.559.10">
    <property type="entry name" value="Chloramphenicol acetyltransferase-like domain"/>
    <property type="match status" value="1"/>
</dbReference>